<comment type="subcellular location">
    <subcellularLocation>
        <location evidence="8">Cytoplasm</location>
    </subcellularLocation>
</comment>
<name>A0A1F6NV02_9BACT</name>
<evidence type="ECO:0000256" key="5">
    <source>
        <dbReference type="ARBA" id="ARBA00022917"/>
    </source>
</evidence>
<dbReference type="PRINTS" id="PR01039">
    <property type="entry name" value="TRNASYNTHTRP"/>
</dbReference>
<feature type="binding site" evidence="8">
    <location>
        <begin position="147"/>
        <end position="149"/>
    </location>
    <ligand>
        <name>ATP</name>
        <dbReference type="ChEBI" id="CHEBI:30616"/>
    </ligand>
</feature>
<dbReference type="GO" id="GO:0004830">
    <property type="term" value="F:tryptophan-tRNA ligase activity"/>
    <property type="evidence" value="ECO:0007669"/>
    <property type="project" value="UniProtKB-UniRule"/>
</dbReference>
<evidence type="ECO:0000256" key="4">
    <source>
        <dbReference type="ARBA" id="ARBA00022840"/>
    </source>
</evidence>
<dbReference type="STRING" id="1798704.A3J93_04965"/>
<dbReference type="SUPFAM" id="SSF52374">
    <property type="entry name" value="Nucleotidylyl transferase"/>
    <property type="match status" value="1"/>
</dbReference>
<dbReference type="Gene3D" id="3.40.50.620">
    <property type="entry name" value="HUPs"/>
    <property type="match status" value="1"/>
</dbReference>
<protein>
    <recommendedName>
        <fullName evidence="8">Tryptophan--tRNA ligase</fullName>
        <ecNumber evidence="8">6.1.1.2</ecNumber>
    </recommendedName>
    <alternativeName>
        <fullName evidence="8">Tryptophanyl-tRNA synthetase</fullName>
        <shortName evidence="8">TrpRS</shortName>
    </alternativeName>
</protein>
<keyword evidence="5 8" id="KW-0648">Protein biosynthesis</keyword>
<dbReference type="GO" id="GO:0006436">
    <property type="term" value="P:tryptophanyl-tRNA aminoacylation"/>
    <property type="evidence" value="ECO:0007669"/>
    <property type="project" value="UniProtKB-UniRule"/>
</dbReference>
<feature type="binding site" evidence="8">
    <location>
        <position position="135"/>
    </location>
    <ligand>
        <name>L-tryptophan</name>
        <dbReference type="ChEBI" id="CHEBI:57912"/>
    </ligand>
</feature>
<dbReference type="EMBL" id="MFQZ01000009">
    <property type="protein sequence ID" value="OGH87757.1"/>
    <property type="molecule type" value="Genomic_DNA"/>
</dbReference>
<dbReference type="PANTHER" id="PTHR43766:SF1">
    <property type="entry name" value="TRYPTOPHAN--TRNA LIGASE, MITOCHONDRIAL"/>
    <property type="match status" value="1"/>
</dbReference>
<evidence type="ECO:0000256" key="6">
    <source>
        <dbReference type="ARBA" id="ARBA00023146"/>
    </source>
</evidence>
<feature type="short sequence motif" description="'KMSKS' region" evidence="8">
    <location>
        <begin position="195"/>
        <end position="199"/>
    </location>
</feature>
<dbReference type="InterPro" id="IPR002305">
    <property type="entry name" value="aa-tRNA-synth_Ic"/>
</dbReference>
<comment type="similarity">
    <text evidence="1 8 9">Belongs to the class-I aminoacyl-tRNA synthetase family.</text>
</comment>
<evidence type="ECO:0000256" key="1">
    <source>
        <dbReference type="ARBA" id="ARBA00005594"/>
    </source>
</evidence>
<feature type="short sequence motif" description="'HIGH' region" evidence="8">
    <location>
        <begin position="10"/>
        <end position="18"/>
    </location>
</feature>
<evidence type="ECO:0000256" key="3">
    <source>
        <dbReference type="ARBA" id="ARBA00022741"/>
    </source>
</evidence>
<dbReference type="Proteomes" id="UP000177907">
    <property type="component" value="Unassembled WGS sequence"/>
</dbReference>
<evidence type="ECO:0000256" key="8">
    <source>
        <dbReference type="HAMAP-Rule" id="MF_00140"/>
    </source>
</evidence>
<dbReference type="InterPro" id="IPR050203">
    <property type="entry name" value="Trp-tRNA_synthetase"/>
</dbReference>
<evidence type="ECO:0000256" key="7">
    <source>
        <dbReference type="ARBA" id="ARBA00049929"/>
    </source>
</evidence>
<keyword evidence="6 8" id="KW-0030">Aminoacyl-tRNA synthetase</keyword>
<feature type="binding site" evidence="8">
    <location>
        <begin position="9"/>
        <end position="11"/>
    </location>
    <ligand>
        <name>ATP</name>
        <dbReference type="ChEBI" id="CHEBI:30616"/>
    </ligand>
</feature>
<sequence>MSRIFSGVQPTNNLHLGNYLGAIKNWVELAAQPKNDCIFCVVDLHALTVYQEPEILRANILAVAKTYLALGIDPAKSTIFAQSQVKEHVQLGWVLNTIAKMGELERMTQFKDKSAQNKNNINLGLFAYPVLMAADILLYDTNLVPVGEDQKQHVELARDLALRFNKLYGETFVVPESVIKKDGARVMGLDDPSKKMSKSAVSANNYISLMDTPAVARKKIMKAVTDSGAEVKGGADKPALNNLLGIYSLLSGASVKDLEKQYAGKGYGDFKTGLADEVEKFLVNFQNKFNAISDKGIEKVLTEGAGKARQLAVAKINLVKNKIGIL</sequence>
<keyword evidence="8" id="KW-0963">Cytoplasm</keyword>
<organism evidence="10 11">
    <name type="scientific">Candidatus Magasanikbacteria bacterium RIFOXYC2_FULL_42_28</name>
    <dbReference type="NCBI Taxonomy" id="1798704"/>
    <lineage>
        <taxon>Bacteria</taxon>
        <taxon>Candidatus Magasanikiibacteriota</taxon>
    </lineage>
</organism>
<evidence type="ECO:0000313" key="11">
    <source>
        <dbReference type="Proteomes" id="UP000177907"/>
    </source>
</evidence>
<dbReference type="Gene3D" id="1.10.240.10">
    <property type="entry name" value="Tyrosyl-Transfer RNA Synthetase"/>
    <property type="match status" value="1"/>
</dbReference>
<dbReference type="InterPro" id="IPR014729">
    <property type="entry name" value="Rossmann-like_a/b/a_fold"/>
</dbReference>
<gene>
    <name evidence="8" type="primary">trpS</name>
    <name evidence="10" type="ORF">A3J93_04965</name>
</gene>
<dbReference type="InterPro" id="IPR024109">
    <property type="entry name" value="Trp-tRNA-ligase_bac-type"/>
</dbReference>
<dbReference type="InterPro" id="IPR002306">
    <property type="entry name" value="Trp-tRNA-ligase"/>
</dbReference>
<comment type="caution">
    <text evidence="10">The sequence shown here is derived from an EMBL/GenBank/DDBJ whole genome shotgun (WGS) entry which is preliminary data.</text>
</comment>
<accession>A0A1F6NV02</accession>
<dbReference type="InterPro" id="IPR001412">
    <property type="entry name" value="aa-tRNA-synth_I_CS"/>
</dbReference>
<dbReference type="HAMAP" id="MF_00140_B">
    <property type="entry name" value="Trp_tRNA_synth_B"/>
    <property type="match status" value="1"/>
</dbReference>
<evidence type="ECO:0000256" key="2">
    <source>
        <dbReference type="ARBA" id="ARBA00022598"/>
    </source>
</evidence>
<dbReference type="PANTHER" id="PTHR43766">
    <property type="entry name" value="TRYPTOPHAN--TRNA LIGASE, MITOCHONDRIAL"/>
    <property type="match status" value="1"/>
</dbReference>
<comment type="subunit">
    <text evidence="8">Homodimer.</text>
</comment>
<keyword evidence="2 8" id="KW-0436">Ligase</keyword>
<comment type="catalytic activity">
    <reaction evidence="7 8">
        <text>tRNA(Trp) + L-tryptophan + ATP = L-tryptophyl-tRNA(Trp) + AMP + diphosphate + H(+)</text>
        <dbReference type="Rhea" id="RHEA:24080"/>
        <dbReference type="Rhea" id="RHEA-COMP:9671"/>
        <dbReference type="Rhea" id="RHEA-COMP:9705"/>
        <dbReference type="ChEBI" id="CHEBI:15378"/>
        <dbReference type="ChEBI" id="CHEBI:30616"/>
        <dbReference type="ChEBI" id="CHEBI:33019"/>
        <dbReference type="ChEBI" id="CHEBI:57912"/>
        <dbReference type="ChEBI" id="CHEBI:78442"/>
        <dbReference type="ChEBI" id="CHEBI:78535"/>
        <dbReference type="ChEBI" id="CHEBI:456215"/>
        <dbReference type="EC" id="6.1.1.2"/>
    </reaction>
</comment>
<keyword evidence="3 8" id="KW-0547">Nucleotide-binding</keyword>
<feature type="binding site" evidence="8">
    <location>
        <position position="186"/>
    </location>
    <ligand>
        <name>ATP</name>
        <dbReference type="ChEBI" id="CHEBI:30616"/>
    </ligand>
</feature>
<evidence type="ECO:0000313" key="10">
    <source>
        <dbReference type="EMBL" id="OGH87757.1"/>
    </source>
</evidence>
<feature type="binding site" evidence="8">
    <location>
        <begin position="195"/>
        <end position="199"/>
    </location>
    <ligand>
        <name>ATP</name>
        <dbReference type="ChEBI" id="CHEBI:30616"/>
    </ligand>
</feature>
<dbReference type="NCBIfam" id="TIGR00233">
    <property type="entry name" value="trpS"/>
    <property type="match status" value="1"/>
</dbReference>
<dbReference type="Pfam" id="PF00579">
    <property type="entry name" value="tRNA-synt_1b"/>
    <property type="match status" value="1"/>
</dbReference>
<dbReference type="CDD" id="cd00806">
    <property type="entry name" value="TrpRS_core"/>
    <property type="match status" value="1"/>
</dbReference>
<dbReference type="PROSITE" id="PS00178">
    <property type="entry name" value="AA_TRNA_LIGASE_I"/>
    <property type="match status" value="1"/>
</dbReference>
<proteinExistence type="inferred from homology"/>
<evidence type="ECO:0000256" key="9">
    <source>
        <dbReference type="RuleBase" id="RU363036"/>
    </source>
</evidence>
<reference evidence="10 11" key="1">
    <citation type="journal article" date="2016" name="Nat. Commun.">
        <title>Thousands of microbial genomes shed light on interconnected biogeochemical processes in an aquifer system.</title>
        <authorList>
            <person name="Anantharaman K."/>
            <person name="Brown C.T."/>
            <person name="Hug L.A."/>
            <person name="Sharon I."/>
            <person name="Castelle C.J."/>
            <person name="Probst A.J."/>
            <person name="Thomas B.C."/>
            <person name="Singh A."/>
            <person name="Wilkins M.J."/>
            <person name="Karaoz U."/>
            <person name="Brodie E.L."/>
            <person name="Williams K.H."/>
            <person name="Hubbard S.S."/>
            <person name="Banfield J.F."/>
        </authorList>
    </citation>
    <scope>NUCLEOTIDE SEQUENCE [LARGE SCALE GENOMIC DNA]</scope>
</reference>
<keyword evidence="4 8" id="KW-0067">ATP-binding</keyword>
<feature type="binding site" evidence="8">
    <location>
        <begin position="17"/>
        <end position="18"/>
    </location>
    <ligand>
        <name>ATP</name>
        <dbReference type="ChEBI" id="CHEBI:30616"/>
    </ligand>
</feature>
<dbReference type="EC" id="6.1.1.2" evidence="8"/>
<comment type="function">
    <text evidence="8">Catalyzes the attachment of tryptophan to tRNA(Trp).</text>
</comment>
<dbReference type="AlphaFoldDB" id="A0A1F6NV02"/>
<dbReference type="GO" id="GO:0005524">
    <property type="term" value="F:ATP binding"/>
    <property type="evidence" value="ECO:0007669"/>
    <property type="project" value="UniProtKB-UniRule"/>
</dbReference>
<dbReference type="GO" id="GO:0005829">
    <property type="term" value="C:cytosol"/>
    <property type="evidence" value="ECO:0007669"/>
    <property type="project" value="TreeGrafter"/>
</dbReference>